<accession>A0A0W0G3M5</accession>
<name>A0A0W0G3M5_MONRR</name>
<dbReference type="PANTHER" id="PTHR11709">
    <property type="entry name" value="MULTI-COPPER OXIDASE"/>
    <property type="match status" value="1"/>
</dbReference>
<dbReference type="Pfam" id="PF07732">
    <property type="entry name" value="Cu-oxidase_3"/>
    <property type="match status" value="1"/>
</dbReference>
<evidence type="ECO:0000256" key="6">
    <source>
        <dbReference type="ARBA" id="ARBA00022525"/>
    </source>
</evidence>
<evidence type="ECO:0000259" key="14">
    <source>
        <dbReference type="Pfam" id="PF07732"/>
    </source>
</evidence>
<evidence type="ECO:0000256" key="5">
    <source>
        <dbReference type="ARBA" id="ARBA00012297"/>
    </source>
</evidence>
<comment type="cofactor">
    <cofactor evidence="2">
        <name>Cu cation</name>
        <dbReference type="ChEBI" id="CHEBI:23378"/>
    </cofactor>
</comment>
<evidence type="ECO:0000256" key="10">
    <source>
        <dbReference type="ARBA" id="ARBA00023157"/>
    </source>
</evidence>
<evidence type="ECO:0000313" key="15">
    <source>
        <dbReference type="EMBL" id="KTB43180.1"/>
    </source>
</evidence>
<feature type="domain" description="Plastocyanin-like" evidence="13">
    <location>
        <begin position="455"/>
        <end position="555"/>
    </location>
</feature>
<dbReference type="Gene3D" id="2.60.40.420">
    <property type="entry name" value="Cupredoxins - blue copper proteins"/>
    <property type="match status" value="3"/>
</dbReference>
<dbReference type="InterPro" id="IPR001117">
    <property type="entry name" value="Cu-oxidase_2nd"/>
</dbReference>
<evidence type="ECO:0000256" key="9">
    <source>
        <dbReference type="ARBA" id="ARBA00023008"/>
    </source>
</evidence>
<evidence type="ECO:0000256" key="7">
    <source>
        <dbReference type="ARBA" id="ARBA00022723"/>
    </source>
</evidence>
<evidence type="ECO:0000313" key="16">
    <source>
        <dbReference type="Proteomes" id="UP000054988"/>
    </source>
</evidence>
<proteinExistence type="inferred from homology"/>
<evidence type="ECO:0000259" key="13">
    <source>
        <dbReference type="Pfam" id="PF07731"/>
    </source>
</evidence>
<evidence type="ECO:0000256" key="1">
    <source>
        <dbReference type="ARBA" id="ARBA00000349"/>
    </source>
</evidence>
<dbReference type="Proteomes" id="UP000054988">
    <property type="component" value="Unassembled WGS sequence"/>
</dbReference>
<comment type="catalytic activity">
    <reaction evidence="1">
        <text>4 hydroquinone + O2 = 4 benzosemiquinone + 2 H2O</text>
        <dbReference type="Rhea" id="RHEA:11276"/>
        <dbReference type="ChEBI" id="CHEBI:15377"/>
        <dbReference type="ChEBI" id="CHEBI:15379"/>
        <dbReference type="ChEBI" id="CHEBI:17594"/>
        <dbReference type="ChEBI" id="CHEBI:17977"/>
        <dbReference type="EC" id="1.10.3.2"/>
    </reaction>
</comment>
<dbReference type="GO" id="GO:0005507">
    <property type="term" value="F:copper ion binding"/>
    <property type="evidence" value="ECO:0007669"/>
    <property type="project" value="InterPro"/>
</dbReference>
<dbReference type="FunFam" id="2.60.40.420:FF:000045">
    <property type="entry name" value="Laccase 2"/>
    <property type="match status" value="1"/>
</dbReference>
<dbReference type="EMBL" id="LATX01001233">
    <property type="protein sequence ID" value="KTB43180.1"/>
    <property type="molecule type" value="Genomic_DNA"/>
</dbReference>
<evidence type="ECO:0000256" key="3">
    <source>
        <dbReference type="ARBA" id="ARBA00004613"/>
    </source>
</evidence>
<comment type="similarity">
    <text evidence="4">Belongs to the multicopper oxidase family.</text>
</comment>
<comment type="caution">
    <text evidence="15">The sequence shown here is derived from an EMBL/GenBank/DDBJ whole genome shotgun (WGS) entry which is preliminary data.</text>
</comment>
<dbReference type="InterPro" id="IPR045087">
    <property type="entry name" value="Cu-oxidase_fam"/>
</dbReference>
<keyword evidence="7" id="KW-0479">Metal-binding</keyword>
<keyword evidence="9" id="KW-0186">Copper</keyword>
<dbReference type="AlphaFoldDB" id="A0A0W0G3M5"/>
<dbReference type="eggNOG" id="KOG1263">
    <property type="taxonomic scope" value="Eukaryota"/>
</dbReference>
<evidence type="ECO:0000256" key="4">
    <source>
        <dbReference type="ARBA" id="ARBA00010609"/>
    </source>
</evidence>
<sequence length="592" mass="65422">MAGCEEGREKLQITHFQSSQGNGMKLMIAKLSCLSNRSRDASTIAPFILLALTARTYAIGPETDLVVSPDGFSRSAILAGGATIGPLIGDTSKINVVNQLNDDMLQSTNIHWHGFFQAYTNWADGPALVNQCPIPHGTSFLYEFPVRVWAGTFLHHSHLSTQRSDGLRGLIVIYDLDDPLKICTMLTTSQLLLRRFVPRFNMLLTIFNIATQYCDGLRGPIIIYDLDDDPFKDIYDVDDKSTVITLADWYHEKAKTLVASTPDSTVINGLGRCSRWKKGDATEIAVIQVQRGKRYRMRPINTACGPDYFFSVDNHDMMVIEADVHICHRDYNPPPALRQVNVTPSLYVFEVNRPVGNYCDGGFNGGINSAILRRVGAPETKPPENFVAVKKLDNMLNEADLHPIAREKSGAPGQPFLVVWTTLCTCTSAIRATTSRGICVAFPVPLQVLSGAQLPAGSVYELPASPSIEISIVGGGVKGFEYPMHLHGHAFDVVRVAGSDTCNYESPVRHFTSSSDTLGDNVTFRFFTDNPGPWFLHCHIAWHLEVGPTVVFAEGLDDWTEWVDIVPLLTVRDTAARDELCPAYETLPENEF</sequence>
<evidence type="ECO:0000259" key="12">
    <source>
        <dbReference type="Pfam" id="PF00394"/>
    </source>
</evidence>
<keyword evidence="8" id="KW-0560">Oxidoreductase</keyword>
<protein>
    <recommendedName>
        <fullName evidence="5">laccase</fullName>
        <ecNumber evidence="5">1.10.3.2</ecNumber>
    </recommendedName>
</protein>
<gene>
    <name evidence="15" type="ORF">WG66_4242</name>
</gene>
<dbReference type="GO" id="GO:0005576">
    <property type="term" value="C:extracellular region"/>
    <property type="evidence" value="ECO:0007669"/>
    <property type="project" value="UniProtKB-SubCell"/>
</dbReference>
<keyword evidence="11" id="KW-0325">Glycoprotein</keyword>
<keyword evidence="6" id="KW-0964">Secreted</keyword>
<keyword evidence="10" id="KW-1015">Disulfide bond</keyword>
<dbReference type="Pfam" id="PF00394">
    <property type="entry name" value="Cu-oxidase"/>
    <property type="match status" value="1"/>
</dbReference>
<reference evidence="15 16" key="1">
    <citation type="submission" date="2015-12" db="EMBL/GenBank/DDBJ databases">
        <title>Draft genome sequence of Moniliophthora roreri, the causal agent of frosty pod rot of cacao.</title>
        <authorList>
            <person name="Aime M.C."/>
            <person name="Diaz-Valderrama J.R."/>
            <person name="Kijpornyongpan T."/>
            <person name="Phillips-Mora W."/>
        </authorList>
    </citation>
    <scope>NUCLEOTIDE SEQUENCE [LARGE SCALE GENOMIC DNA]</scope>
    <source>
        <strain evidence="15 16">MCA 2952</strain>
    </source>
</reference>
<dbReference type="InterPro" id="IPR011706">
    <property type="entry name" value="Cu-oxidase_C"/>
</dbReference>
<dbReference type="PANTHER" id="PTHR11709:SF394">
    <property type="entry name" value="FI03373P-RELATED"/>
    <property type="match status" value="1"/>
</dbReference>
<dbReference type="SUPFAM" id="SSF49503">
    <property type="entry name" value="Cupredoxins"/>
    <property type="match status" value="3"/>
</dbReference>
<organism evidence="15 16">
    <name type="scientific">Moniliophthora roreri</name>
    <name type="common">Frosty pod rot fungus</name>
    <name type="synonym">Monilia roreri</name>
    <dbReference type="NCBI Taxonomy" id="221103"/>
    <lineage>
        <taxon>Eukaryota</taxon>
        <taxon>Fungi</taxon>
        <taxon>Dikarya</taxon>
        <taxon>Basidiomycota</taxon>
        <taxon>Agaricomycotina</taxon>
        <taxon>Agaricomycetes</taxon>
        <taxon>Agaricomycetidae</taxon>
        <taxon>Agaricales</taxon>
        <taxon>Marasmiineae</taxon>
        <taxon>Marasmiaceae</taxon>
        <taxon>Moniliophthora</taxon>
    </lineage>
</organism>
<dbReference type="EC" id="1.10.3.2" evidence="5"/>
<dbReference type="InterPro" id="IPR008972">
    <property type="entry name" value="Cupredoxin"/>
</dbReference>
<dbReference type="InterPro" id="IPR011707">
    <property type="entry name" value="Cu-oxidase-like_N"/>
</dbReference>
<evidence type="ECO:0000256" key="2">
    <source>
        <dbReference type="ARBA" id="ARBA00001935"/>
    </source>
</evidence>
<comment type="subcellular location">
    <subcellularLocation>
        <location evidence="3">Secreted</location>
    </subcellularLocation>
</comment>
<evidence type="ECO:0000256" key="8">
    <source>
        <dbReference type="ARBA" id="ARBA00023002"/>
    </source>
</evidence>
<feature type="domain" description="Plastocyanin-like" evidence="12">
    <location>
        <begin position="241"/>
        <end position="325"/>
    </location>
</feature>
<evidence type="ECO:0000256" key="11">
    <source>
        <dbReference type="ARBA" id="ARBA00023180"/>
    </source>
</evidence>
<feature type="domain" description="Plastocyanin-like" evidence="14">
    <location>
        <begin position="67"/>
        <end position="175"/>
    </location>
</feature>
<dbReference type="GO" id="GO:0052716">
    <property type="term" value="F:hydroquinone:oxygen oxidoreductase activity"/>
    <property type="evidence" value="ECO:0007669"/>
    <property type="project" value="UniProtKB-EC"/>
</dbReference>
<dbReference type="Pfam" id="PF07731">
    <property type="entry name" value="Cu-oxidase_2"/>
    <property type="match status" value="1"/>
</dbReference>